<comment type="caution">
    <text evidence="1">The sequence shown here is derived from an EMBL/GenBank/DDBJ whole genome shotgun (WGS) entry which is preliminary data.</text>
</comment>
<proteinExistence type="predicted"/>
<dbReference type="InterPro" id="IPR023214">
    <property type="entry name" value="HAD_sf"/>
</dbReference>
<reference evidence="1 2" key="1">
    <citation type="journal article" date="2016" name="Nat. Commun.">
        <title>Thousands of microbial genomes shed light on interconnected biogeochemical processes in an aquifer system.</title>
        <authorList>
            <person name="Anantharaman K."/>
            <person name="Brown C.T."/>
            <person name="Hug L.A."/>
            <person name="Sharon I."/>
            <person name="Castelle C.J."/>
            <person name="Probst A.J."/>
            <person name="Thomas B.C."/>
            <person name="Singh A."/>
            <person name="Wilkins M.J."/>
            <person name="Karaoz U."/>
            <person name="Brodie E.L."/>
            <person name="Williams K.H."/>
            <person name="Hubbard S.S."/>
            <person name="Banfield J.F."/>
        </authorList>
    </citation>
    <scope>NUCLEOTIDE SEQUENCE [LARGE SCALE GENOMIC DNA]</scope>
</reference>
<evidence type="ECO:0000313" key="1">
    <source>
        <dbReference type="EMBL" id="OGF82131.1"/>
    </source>
</evidence>
<dbReference type="Gene3D" id="3.40.50.1000">
    <property type="entry name" value="HAD superfamily/HAD-like"/>
    <property type="match status" value="1"/>
</dbReference>
<dbReference type="Gene3D" id="1.10.150.730">
    <property type="match status" value="1"/>
</dbReference>
<dbReference type="SUPFAM" id="SSF56784">
    <property type="entry name" value="HAD-like"/>
    <property type="match status" value="1"/>
</dbReference>
<dbReference type="AlphaFoldDB" id="A0A1F5X3I3"/>
<gene>
    <name evidence="1" type="ORF">A2924_00385</name>
</gene>
<dbReference type="EMBL" id="MFIA01000026">
    <property type="protein sequence ID" value="OGF82131.1"/>
    <property type="molecule type" value="Genomic_DNA"/>
</dbReference>
<evidence type="ECO:0008006" key="3">
    <source>
        <dbReference type="Google" id="ProtNLM"/>
    </source>
</evidence>
<name>A0A1F5X3I3_9BACT</name>
<accession>A0A1F5X3I3</accession>
<sequence length="190" mass="22185">MKSHVDNKILGFDMDGVIVDNNPLKLKVLEKMGWKLRLRDMPVEILTRILRPDDMDLFRNSFYHNKLVATGSLLMPGTVELLEKIRSSKIKYFLISRRAIPEIAIELLKMRGIWPKYFNELNAFFVVEPVEKNIKAKELGITHYVDDETRILSVLDDVPNKFLFDHMNVFPEGNYTKVASHEELEKYFLG</sequence>
<protein>
    <recommendedName>
        <fullName evidence="3">FCP1 homology domain-containing protein</fullName>
    </recommendedName>
</protein>
<evidence type="ECO:0000313" key="2">
    <source>
        <dbReference type="Proteomes" id="UP000178046"/>
    </source>
</evidence>
<dbReference type="InterPro" id="IPR036412">
    <property type="entry name" value="HAD-like_sf"/>
</dbReference>
<organism evidence="1 2">
    <name type="scientific">Candidatus Giovannonibacteria bacterium RIFCSPLOWO2_01_FULL_44_16</name>
    <dbReference type="NCBI Taxonomy" id="1798348"/>
    <lineage>
        <taxon>Bacteria</taxon>
        <taxon>Candidatus Giovannoniibacteriota</taxon>
    </lineage>
</organism>
<dbReference type="Proteomes" id="UP000178046">
    <property type="component" value="Unassembled WGS sequence"/>
</dbReference>